<keyword evidence="2" id="KW-1185">Reference proteome</keyword>
<dbReference type="InterPro" id="IPR040067">
    <property type="entry name" value="WDR47"/>
</dbReference>
<dbReference type="EMBL" id="CANHGI010000001">
    <property type="protein sequence ID" value="CAI5440007.1"/>
    <property type="molecule type" value="Genomic_DNA"/>
</dbReference>
<protein>
    <submittedName>
        <fullName evidence="1">Uncharacterized protein</fullName>
    </submittedName>
</protein>
<dbReference type="OrthoDB" id="10329515at2759"/>
<proteinExistence type="predicted"/>
<accession>A0A9P1IB20</accession>
<evidence type="ECO:0000313" key="1">
    <source>
        <dbReference type="EMBL" id="CAI5440007.1"/>
    </source>
</evidence>
<organism evidence="1 2">
    <name type="scientific">Caenorhabditis angaria</name>
    <dbReference type="NCBI Taxonomy" id="860376"/>
    <lineage>
        <taxon>Eukaryota</taxon>
        <taxon>Metazoa</taxon>
        <taxon>Ecdysozoa</taxon>
        <taxon>Nematoda</taxon>
        <taxon>Chromadorea</taxon>
        <taxon>Rhabditida</taxon>
        <taxon>Rhabditina</taxon>
        <taxon>Rhabditomorpha</taxon>
        <taxon>Rhabditoidea</taxon>
        <taxon>Rhabditidae</taxon>
        <taxon>Peloderinae</taxon>
        <taxon>Caenorhabditis</taxon>
    </lineage>
</organism>
<dbReference type="PANTHER" id="PTHR19863">
    <property type="entry name" value="NEMITIN (NEURONAL ENRICHED MAP INTERACTING PROTEIN) HOMOLOG"/>
    <property type="match status" value="1"/>
</dbReference>
<dbReference type="PANTHER" id="PTHR19863:SF5">
    <property type="entry name" value="WD REPEAT-CONTAINING PROTEIN 47"/>
    <property type="match status" value="1"/>
</dbReference>
<name>A0A9P1IB20_9PELO</name>
<reference evidence="1" key="1">
    <citation type="submission" date="2022-11" db="EMBL/GenBank/DDBJ databases">
        <authorList>
            <person name="Kikuchi T."/>
        </authorList>
    </citation>
    <scope>NUCLEOTIDE SEQUENCE</scope>
    <source>
        <strain evidence="1">PS1010</strain>
    </source>
</reference>
<comment type="caution">
    <text evidence="1">The sequence shown here is derived from an EMBL/GenBank/DDBJ whole genome shotgun (WGS) entry which is preliminary data.</text>
</comment>
<dbReference type="Proteomes" id="UP001152747">
    <property type="component" value="Unassembled WGS sequence"/>
</dbReference>
<dbReference type="AlphaFoldDB" id="A0A9P1IB20"/>
<gene>
    <name evidence="1" type="ORF">CAMP_LOCUS2644</name>
</gene>
<evidence type="ECO:0000313" key="2">
    <source>
        <dbReference type="Proteomes" id="UP001152747"/>
    </source>
</evidence>
<sequence>MSMLPEASFRKLPEATSAFMSRSTAAGFCLGGAQAANDAAMVQSQIIDEMLETSHAAKTSRPDTLRTQQMYVAPPAMPQAAFSASQNPAMFMSMIPMAQSLMTPDFTPVRRQLDEMTRRSLPPSRLPTLPSVPELGSPNCQHEENLMTQSRLFQQFSAGQKGWYAHNFFIGDTKKYKNCSY</sequence>